<gene>
    <name evidence="10 11 12" type="primary">LOC112453617</name>
</gene>
<evidence type="ECO:0000256" key="7">
    <source>
        <dbReference type="ARBA" id="ARBA00023242"/>
    </source>
</evidence>
<evidence type="ECO:0000256" key="4">
    <source>
        <dbReference type="ARBA" id="ARBA00022722"/>
    </source>
</evidence>
<sequence>MDPNYLQRLRINIRKKKKICALLGFLIINHYYESNLRRRTTWVKPWVARRKDQGCHHNLFLELQLEDPDKFRRCLRMSADIFEDLVTKVTPLIQRQDTHLRESISPAERLSVTLRHLATGESQESLSMNFRLGQSTISGIIKDTCRALKIVLQDDYLQMPDSEDAWEVVAQDFADRWNFPHCLGAMDGKHCRIDPPLQSGSLYYNYKETFSIVLLALVDAQLRYIYIDVGTNGRVSDKGVWNKCTFKNLLDRNKLKIPEPSPLPETDNDFPFVIVGDEGFTLSETVLIPFPKEQCSGNRDKRTFNYRVSRARRCSENAFGVMGSRFQIFRSPMRYDPDDARDIIIAICCLHNMLRTDVIGRAMYTPSSYIDVENEEAGHLCPGDWRNEQARGLVNFRNQGGYRHANRALALREMWCEYFNGVGAVPWQDRAVDH</sequence>
<dbReference type="OrthoDB" id="2668416at2759"/>
<dbReference type="AlphaFoldDB" id="A0A6J1PLM5"/>
<accession>A0A6J1PLM5</accession>
<evidence type="ECO:0000313" key="10">
    <source>
        <dbReference type="RefSeq" id="XP_024870234.1"/>
    </source>
</evidence>
<dbReference type="Pfam" id="PF13359">
    <property type="entry name" value="DDE_Tnp_4"/>
    <property type="match status" value="1"/>
</dbReference>
<comment type="subcellular location">
    <subcellularLocation>
        <location evidence="2">Nucleus</location>
    </subcellularLocation>
</comment>
<evidence type="ECO:0000313" key="12">
    <source>
        <dbReference type="RefSeq" id="XP_024870251.1"/>
    </source>
</evidence>
<evidence type="ECO:0000313" key="9">
    <source>
        <dbReference type="Proteomes" id="UP000504618"/>
    </source>
</evidence>
<dbReference type="RefSeq" id="XP_024870242.1">
    <property type="nucleotide sequence ID" value="XM_025014474.1"/>
</dbReference>
<dbReference type="GO" id="GO:0016787">
    <property type="term" value="F:hydrolase activity"/>
    <property type="evidence" value="ECO:0007669"/>
    <property type="project" value="UniProtKB-KW"/>
</dbReference>
<organism evidence="9 12">
    <name type="scientific">Temnothorax curvispinosus</name>
    <dbReference type="NCBI Taxonomy" id="300111"/>
    <lineage>
        <taxon>Eukaryota</taxon>
        <taxon>Metazoa</taxon>
        <taxon>Ecdysozoa</taxon>
        <taxon>Arthropoda</taxon>
        <taxon>Hexapoda</taxon>
        <taxon>Insecta</taxon>
        <taxon>Pterygota</taxon>
        <taxon>Neoptera</taxon>
        <taxon>Endopterygota</taxon>
        <taxon>Hymenoptera</taxon>
        <taxon>Apocrita</taxon>
        <taxon>Aculeata</taxon>
        <taxon>Formicoidea</taxon>
        <taxon>Formicidae</taxon>
        <taxon>Myrmicinae</taxon>
        <taxon>Temnothorax</taxon>
    </lineage>
</organism>
<proteinExistence type="inferred from homology"/>
<evidence type="ECO:0000256" key="6">
    <source>
        <dbReference type="ARBA" id="ARBA00022801"/>
    </source>
</evidence>
<keyword evidence="4" id="KW-0540">Nuclease</keyword>
<dbReference type="RefSeq" id="XP_024870251.1">
    <property type="nucleotide sequence ID" value="XM_025014483.1"/>
</dbReference>
<dbReference type="InterPro" id="IPR027806">
    <property type="entry name" value="HARBI1_dom"/>
</dbReference>
<reference evidence="10 11" key="1">
    <citation type="submission" date="2025-04" db="UniProtKB">
        <authorList>
            <consortium name="RefSeq"/>
        </authorList>
    </citation>
    <scope>IDENTIFICATION</scope>
    <source>
        <tissue evidence="10 11">Whole body</tissue>
    </source>
</reference>
<dbReference type="GO" id="GO:0004518">
    <property type="term" value="F:nuclease activity"/>
    <property type="evidence" value="ECO:0007669"/>
    <property type="project" value="UniProtKB-KW"/>
</dbReference>
<dbReference type="Proteomes" id="UP000504618">
    <property type="component" value="Unplaced"/>
</dbReference>
<evidence type="ECO:0000256" key="2">
    <source>
        <dbReference type="ARBA" id="ARBA00004123"/>
    </source>
</evidence>
<dbReference type="GO" id="GO:0005634">
    <property type="term" value="C:nucleus"/>
    <property type="evidence" value="ECO:0007669"/>
    <property type="project" value="UniProtKB-SubCell"/>
</dbReference>
<comment type="similarity">
    <text evidence="3">Belongs to the HARBI1 family.</text>
</comment>
<dbReference type="GeneID" id="112453617"/>
<evidence type="ECO:0000259" key="8">
    <source>
        <dbReference type="Pfam" id="PF13359"/>
    </source>
</evidence>
<dbReference type="GO" id="GO:0046872">
    <property type="term" value="F:metal ion binding"/>
    <property type="evidence" value="ECO:0007669"/>
    <property type="project" value="UniProtKB-KW"/>
</dbReference>
<keyword evidence="5" id="KW-0479">Metal-binding</keyword>
<evidence type="ECO:0000313" key="11">
    <source>
        <dbReference type="RefSeq" id="XP_024870242.1"/>
    </source>
</evidence>
<comment type="cofactor">
    <cofactor evidence="1">
        <name>a divalent metal cation</name>
        <dbReference type="ChEBI" id="CHEBI:60240"/>
    </cofactor>
</comment>
<name>A0A6J1PLM5_9HYME</name>
<dbReference type="RefSeq" id="XP_024870234.1">
    <property type="nucleotide sequence ID" value="XM_025014466.1"/>
</dbReference>
<protein>
    <submittedName>
        <fullName evidence="10 11">Protein ANTAGONIST OF LIKE HETEROCHROMATIN PROTEIN 1-like</fullName>
    </submittedName>
</protein>
<evidence type="ECO:0000256" key="5">
    <source>
        <dbReference type="ARBA" id="ARBA00022723"/>
    </source>
</evidence>
<keyword evidence="6" id="KW-0378">Hydrolase</keyword>
<evidence type="ECO:0000256" key="1">
    <source>
        <dbReference type="ARBA" id="ARBA00001968"/>
    </source>
</evidence>
<evidence type="ECO:0000256" key="3">
    <source>
        <dbReference type="ARBA" id="ARBA00006958"/>
    </source>
</evidence>
<dbReference type="PANTHER" id="PTHR22930">
    <property type="match status" value="1"/>
</dbReference>
<feature type="domain" description="DDE Tnp4" evidence="8">
    <location>
        <begin position="186"/>
        <end position="352"/>
    </location>
</feature>
<dbReference type="PANTHER" id="PTHR22930:SF269">
    <property type="entry name" value="NUCLEASE HARBI1-LIKE PROTEIN"/>
    <property type="match status" value="1"/>
</dbReference>
<dbReference type="InterPro" id="IPR045249">
    <property type="entry name" value="HARBI1-like"/>
</dbReference>
<keyword evidence="9" id="KW-1185">Reference proteome</keyword>
<keyword evidence="7" id="KW-0539">Nucleus</keyword>